<proteinExistence type="predicted"/>
<comment type="caution">
    <text evidence="1">The sequence shown here is derived from an EMBL/GenBank/DDBJ whole genome shotgun (WGS) entry which is preliminary data.</text>
</comment>
<protein>
    <submittedName>
        <fullName evidence="1">Uncharacterized protein</fullName>
    </submittedName>
</protein>
<dbReference type="EMBL" id="BMAW01084337">
    <property type="protein sequence ID" value="GFU38147.1"/>
    <property type="molecule type" value="Genomic_DNA"/>
</dbReference>
<name>A0A8X6QZ16_NEPPI</name>
<keyword evidence="2" id="KW-1185">Reference proteome</keyword>
<dbReference type="AlphaFoldDB" id="A0A8X6QZ16"/>
<organism evidence="1 2">
    <name type="scientific">Nephila pilipes</name>
    <name type="common">Giant wood spider</name>
    <name type="synonym">Nephila maculata</name>
    <dbReference type="NCBI Taxonomy" id="299642"/>
    <lineage>
        <taxon>Eukaryota</taxon>
        <taxon>Metazoa</taxon>
        <taxon>Ecdysozoa</taxon>
        <taxon>Arthropoda</taxon>
        <taxon>Chelicerata</taxon>
        <taxon>Arachnida</taxon>
        <taxon>Araneae</taxon>
        <taxon>Araneomorphae</taxon>
        <taxon>Entelegynae</taxon>
        <taxon>Araneoidea</taxon>
        <taxon>Nephilidae</taxon>
        <taxon>Nephila</taxon>
    </lineage>
</organism>
<accession>A0A8X6QZ16</accession>
<dbReference type="OrthoDB" id="10488219at2759"/>
<sequence>MTTFISKVLAPQISTCSIRNSGNSHEATHFRQKKGSALKKLEAEDHLIESHHDKNPKLLILQNATLRPLSSNEKDLTIPFVPPGAIPLLKCIFSQCSIQVLPSIAKWRRTQKEEIEQNPRLMP</sequence>
<reference evidence="1" key="1">
    <citation type="submission" date="2020-08" db="EMBL/GenBank/DDBJ databases">
        <title>Multicomponent nature underlies the extraordinary mechanical properties of spider dragline silk.</title>
        <authorList>
            <person name="Kono N."/>
            <person name="Nakamura H."/>
            <person name="Mori M."/>
            <person name="Yoshida Y."/>
            <person name="Ohtoshi R."/>
            <person name="Malay A.D."/>
            <person name="Moran D.A.P."/>
            <person name="Tomita M."/>
            <person name="Numata K."/>
            <person name="Arakawa K."/>
        </authorList>
    </citation>
    <scope>NUCLEOTIDE SEQUENCE</scope>
</reference>
<evidence type="ECO:0000313" key="1">
    <source>
        <dbReference type="EMBL" id="GFU38147.1"/>
    </source>
</evidence>
<dbReference type="Proteomes" id="UP000887013">
    <property type="component" value="Unassembled WGS sequence"/>
</dbReference>
<gene>
    <name evidence="1" type="ORF">NPIL_503901</name>
</gene>
<evidence type="ECO:0000313" key="2">
    <source>
        <dbReference type="Proteomes" id="UP000887013"/>
    </source>
</evidence>